<dbReference type="Proteomes" id="UP000566819">
    <property type="component" value="Unassembled WGS sequence"/>
</dbReference>
<proteinExistence type="predicted"/>
<evidence type="ECO:0000313" key="4">
    <source>
        <dbReference type="Proteomes" id="UP000566819"/>
    </source>
</evidence>
<feature type="domain" description="DUF1868" evidence="2">
    <location>
        <begin position="59"/>
        <end position="171"/>
    </location>
</feature>
<accession>A0A8H4RN22</accession>
<evidence type="ECO:0000259" key="2">
    <source>
        <dbReference type="Pfam" id="PF08975"/>
    </source>
</evidence>
<sequence length="275" mass="31796">MTQKIKYKISGFISTQVISIVLLLSLGVYLLRLNLLAGSVRSSIPMSQHKKYPKGIPEKFDPDGNVQSFPGNTIICHLSPSSEMYASMQALYKKLKEHPLSHLYTMLPPSSWHMTVFEGALDKRREVAYWPADLDLNASIADCTALLEKKLESFDLQYETPFRLSVIGFKPLVSGISVHIESRTAEENIAIRHLRDRLADVTKMRQKGHDKYRFHLTVAYMLRYLSDEQEKGLMEFLVRHFKDMPKELELGLPEFCRFEDMFAFERVLYLKNMEP</sequence>
<protein>
    <recommendedName>
        <fullName evidence="2">DUF1868 domain-containing protein</fullName>
    </recommendedName>
</protein>
<feature type="transmembrane region" description="Helical" evidence="1">
    <location>
        <begin position="12"/>
        <end position="31"/>
    </location>
</feature>
<evidence type="ECO:0000256" key="1">
    <source>
        <dbReference type="SAM" id="Phobius"/>
    </source>
</evidence>
<dbReference type="OrthoDB" id="2877829at2759"/>
<keyword evidence="1" id="KW-0472">Membrane</keyword>
<dbReference type="SUPFAM" id="SSF55144">
    <property type="entry name" value="LigT-like"/>
    <property type="match status" value="1"/>
</dbReference>
<gene>
    <name evidence="3" type="ORF">G7Y89_g5132</name>
</gene>
<keyword evidence="1" id="KW-1133">Transmembrane helix</keyword>
<dbReference type="InterPro" id="IPR009097">
    <property type="entry name" value="Cyclic_Pdiesterase"/>
</dbReference>
<dbReference type="Pfam" id="PF08975">
    <property type="entry name" value="2H-phosphodiest"/>
    <property type="match status" value="1"/>
</dbReference>
<organism evidence="3 4">
    <name type="scientific">Cudoniella acicularis</name>
    <dbReference type="NCBI Taxonomy" id="354080"/>
    <lineage>
        <taxon>Eukaryota</taxon>
        <taxon>Fungi</taxon>
        <taxon>Dikarya</taxon>
        <taxon>Ascomycota</taxon>
        <taxon>Pezizomycotina</taxon>
        <taxon>Leotiomycetes</taxon>
        <taxon>Helotiales</taxon>
        <taxon>Tricladiaceae</taxon>
        <taxon>Cudoniella</taxon>
    </lineage>
</organism>
<dbReference type="Gene3D" id="3.90.1140.10">
    <property type="entry name" value="Cyclic phosphodiesterase"/>
    <property type="match status" value="1"/>
</dbReference>
<keyword evidence="4" id="KW-1185">Reference proteome</keyword>
<evidence type="ECO:0000313" key="3">
    <source>
        <dbReference type="EMBL" id="KAF4632987.1"/>
    </source>
</evidence>
<dbReference type="AlphaFoldDB" id="A0A8H4RN22"/>
<comment type="caution">
    <text evidence="3">The sequence shown here is derived from an EMBL/GenBank/DDBJ whole genome shotgun (WGS) entry which is preliminary data.</text>
</comment>
<dbReference type="EMBL" id="JAAMPI010000300">
    <property type="protein sequence ID" value="KAF4632987.1"/>
    <property type="molecule type" value="Genomic_DNA"/>
</dbReference>
<keyword evidence="1" id="KW-0812">Transmembrane</keyword>
<dbReference type="InterPro" id="IPR015069">
    <property type="entry name" value="2H-PEstase_DUF1868"/>
</dbReference>
<reference evidence="3 4" key="1">
    <citation type="submission" date="2020-03" db="EMBL/GenBank/DDBJ databases">
        <title>Draft Genome Sequence of Cudoniella acicularis.</title>
        <authorList>
            <person name="Buettner E."/>
            <person name="Kellner H."/>
        </authorList>
    </citation>
    <scope>NUCLEOTIDE SEQUENCE [LARGE SCALE GENOMIC DNA]</scope>
    <source>
        <strain evidence="3 4">DSM 108380</strain>
    </source>
</reference>
<name>A0A8H4RN22_9HELO</name>